<dbReference type="Proteomes" id="UP000001396">
    <property type="component" value="Unassembled WGS sequence"/>
</dbReference>
<proteinExistence type="predicted"/>
<feature type="transmembrane region" description="Helical" evidence="1">
    <location>
        <begin position="524"/>
        <end position="546"/>
    </location>
</feature>
<evidence type="ECO:0000313" key="3">
    <source>
        <dbReference type="Proteomes" id="UP000001396"/>
    </source>
</evidence>
<comment type="caution">
    <text evidence="2">The sequence shown here is derived from an EMBL/GenBank/DDBJ whole genome shotgun (WGS) entry which is preliminary data.</text>
</comment>
<protein>
    <submittedName>
        <fullName evidence="2">Uncharacterized protein</fullName>
    </submittedName>
</protein>
<evidence type="ECO:0000313" key="2">
    <source>
        <dbReference type="EMBL" id="EFA80819.1"/>
    </source>
</evidence>
<sequence>MTTTTTPTTSFITDFLTWRKTQIKTSYESSSKVDVTTLTAEKFMALTTYKDVTDSTTNTTTKEDAVKTEADTYLMNVILYHLEDKGLKALSVSKPTLTADILATFSDTGYSADLTKYAKLWLLSSINQQKKDKKQDNIIKGEAVNKDFKEMQSGKTVTNVNMRLTFIATAKKCVDFLPYMYNSDTMITKVQDYLLTDTYKSTWVEALYDQVKDKLSEKTTAFNDNNKFAELKSKLDVLDPSFNLSCKVINEYYSTLFALIGKSSLKGNPKIQKLFNQVTKDTLQKIAAKSDHPWYELVGKTKDLFQGKYATMAAHFGRTLFKMNFKKKFKTTSLDAKSVLTLDSTKFLALIQKKYDSVDFKKVWTDSNMHKLASGLSLLCNTAAIYSGFQSYNQQTTTEMILTWVNTVASGVDVTTSIVEAANSGFNAYLWVGKKISTLMTPKDAVVRAASASTNTSKFAKFFKIGSIVKYVSAVMVVVSMAYTVYDIVTSIQNQDWGMLALSVVEFTLEFGLLILTFMTATAWSGPVSLILTAALIVVGLVKMFWEQIKQFFVDIGKFFDTLISGDLTNAFIRSTEATYHLTIEEEKAQMLATLDAYEAAHPEETRKIEEMRKNIEAI</sequence>
<feature type="transmembrane region" description="Helical" evidence="1">
    <location>
        <begin position="468"/>
        <end position="486"/>
    </location>
</feature>
<dbReference type="InParanoid" id="D3BD27"/>
<evidence type="ECO:0000256" key="1">
    <source>
        <dbReference type="SAM" id="Phobius"/>
    </source>
</evidence>
<keyword evidence="1" id="KW-0472">Membrane</keyword>
<keyword evidence="1" id="KW-1133">Transmembrane helix</keyword>
<feature type="transmembrane region" description="Helical" evidence="1">
    <location>
        <begin position="498"/>
        <end position="518"/>
    </location>
</feature>
<name>D3BD27_HETP5</name>
<dbReference type="EMBL" id="ADBJ01000028">
    <property type="protein sequence ID" value="EFA80819.1"/>
    <property type="molecule type" value="Genomic_DNA"/>
</dbReference>
<keyword evidence="3" id="KW-1185">Reference proteome</keyword>
<gene>
    <name evidence="2" type="ORF">PPL_06407</name>
</gene>
<reference evidence="2 3" key="1">
    <citation type="journal article" date="2011" name="Genome Res.">
        <title>Phylogeny-wide analysis of social amoeba genomes highlights ancient origins for complex intercellular communication.</title>
        <authorList>
            <person name="Heidel A.J."/>
            <person name="Lawal H.M."/>
            <person name="Felder M."/>
            <person name="Schilde C."/>
            <person name="Helps N.R."/>
            <person name="Tunggal B."/>
            <person name="Rivero F."/>
            <person name="John U."/>
            <person name="Schleicher M."/>
            <person name="Eichinger L."/>
            <person name="Platzer M."/>
            <person name="Noegel A.A."/>
            <person name="Schaap P."/>
            <person name="Gloeckner G."/>
        </authorList>
    </citation>
    <scope>NUCLEOTIDE SEQUENCE [LARGE SCALE GENOMIC DNA]</scope>
    <source>
        <strain evidence="3">ATCC 26659 / Pp 5 / PN500</strain>
    </source>
</reference>
<dbReference type="RefSeq" id="XP_020432938.1">
    <property type="nucleotide sequence ID" value="XM_020577264.1"/>
</dbReference>
<keyword evidence="1" id="KW-0812">Transmembrane</keyword>
<organism evidence="2 3">
    <name type="scientific">Heterostelium pallidum (strain ATCC 26659 / Pp 5 / PN500)</name>
    <name type="common">Cellular slime mold</name>
    <name type="synonym">Polysphondylium pallidum</name>
    <dbReference type="NCBI Taxonomy" id="670386"/>
    <lineage>
        <taxon>Eukaryota</taxon>
        <taxon>Amoebozoa</taxon>
        <taxon>Evosea</taxon>
        <taxon>Eumycetozoa</taxon>
        <taxon>Dictyostelia</taxon>
        <taxon>Acytosteliales</taxon>
        <taxon>Acytosteliaceae</taxon>
        <taxon>Heterostelium</taxon>
    </lineage>
</organism>
<dbReference type="GeneID" id="31361889"/>
<dbReference type="OMA" id="YKSTWVE"/>
<dbReference type="AlphaFoldDB" id="D3BD27"/>
<accession>D3BD27</accession>